<keyword evidence="2" id="KW-1185">Reference proteome</keyword>
<evidence type="ECO:0000313" key="1">
    <source>
        <dbReference type="EMBL" id="RXE57760.1"/>
    </source>
</evidence>
<dbReference type="InterPro" id="IPR036689">
    <property type="entry name" value="ESAT-6-like_sf"/>
</dbReference>
<dbReference type="AlphaFoldDB" id="A0A4Q0I0M0"/>
<feature type="non-terminal residue" evidence="1">
    <location>
        <position position="96"/>
    </location>
</feature>
<dbReference type="Pfam" id="PF06013">
    <property type="entry name" value="WXG100"/>
    <property type="match status" value="1"/>
</dbReference>
<dbReference type="Gene3D" id="1.10.287.1060">
    <property type="entry name" value="ESAT-6-like"/>
    <property type="match status" value="1"/>
</dbReference>
<reference evidence="2" key="1">
    <citation type="submission" date="2018-11" db="EMBL/GenBank/DDBJ databases">
        <title>Genome sequencing of a novel mesophilic and cellulolytic organism within the genus Hungateiclostridium.</title>
        <authorList>
            <person name="Rettenmaier R."/>
            <person name="Liebl W."/>
            <person name="Zverlov V."/>
        </authorList>
    </citation>
    <scope>NUCLEOTIDE SEQUENCE [LARGE SCALE GENOMIC DNA]</scope>
    <source>
        <strain evidence="2">N2K1</strain>
    </source>
</reference>
<comment type="caution">
    <text evidence="1">The sequence shown here is derived from an EMBL/GenBank/DDBJ whole genome shotgun (WGS) entry which is preliminary data.</text>
</comment>
<dbReference type="Proteomes" id="UP000289166">
    <property type="component" value="Unassembled WGS sequence"/>
</dbReference>
<sequence length="96" mass="10785">MQIKITPEEMTRIASNIKQLSDKFEDIAQDVKRIARSIDWELRSREGIDGKASTAQASAKKIADGFDTMSKDLIMARDRLIDADNKAASKARKMKT</sequence>
<dbReference type="RefSeq" id="WP_194087100.1">
    <property type="nucleotide sequence ID" value="NZ_RLII01000037.1"/>
</dbReference>
<gene>
    <name evidence="1" type="ORF">EFD62_15820</name>
</gene>
<organism evidence="1 2">
    <name type="scientific">Acetivibrio mesophilus</name>
    <dbReference type="NCBI Taxonomy" id="2487273"/>
    <lineage>
        <taxon>Bacteria</taxon>
        <taxon>Bacillati</taxon>
        <taxon>Bacillota</taxon>
        <taxon>Clostridia</taxon>
        <taxon>Eubacteriales</taxon>
        <taxon>Oscillospiraceae</taxon>
        <taxon>Acetivibrio</taxon>
    </lineage>
</organism>
<dbReference type="InterPro" id="IPR010310">
    <property type="entry name" value="T7SS_ESAT-6-like"/>
</dbReference>
<name>A0A4Q0I0M0_9FIRM</name>
<dbReference type="SUPFAM" id="SSF140453">
    <property type="entry name" value="EsxAB dimer-like"/>
    <property type="match status" value="1"/>
</dbReference>
<protein>
    <submittedName>
        <fullName evidence="1">WXG100 family type VII secretion target</fullName>
    </submittedName>
</protein>
<accession>A0A4Q0I0M0</accession>
<dbReference type="EMBL" id="RLII01000037">
    <property type="protein sequence ID" value="RXE57760.1"/>
    <property type="molecule type" value="Genomic_DNA"/>
</dbReference>
<proteinExistence type="predicted"/>
<evidence type="ECO:0000313" key="2">
    <source>
        <dbReference type="Proteomes" id="UP000289166"/>
    </source>
</evidence>